<evidence type="ECO:0000313" key="2">
    <source>
        <dbReference type="EMBL" id="MBW0538305.1"/>
    </source>
</evidence>
<dbReference type="OrthoDB" id="2753252at2759"/>
<protein>
    <recommendedName>
        <fullName evidence="1">Tc1-like transposase DDE domain-containing protein</fullName>
    </recommendedName>
</protein>
<dbReference type="Pfam" id="PF13565">
    <property type="entry name" value="HTH_32"/>
    <property type="match status" value="1"/>
</dbReference>
<dbReference type="Gene3D" id="1.10.10.10">
    <property type="entry name" value="Winged helix-like DNA-binding domain superfamily/Winged helix DNA-binding domain"/>
    <property type="match status" value="1"/>
</dbReference>
<dbReference type="AlphaFoldDB" id="A0A9Q3FBY1"/>
<name>A0A9Q3FBY1_9BASI</name>
<feature type="non-terminal residue" evidence="2">
    <location>
        <position position="1"/>
    </location>
</feature>
<reference evidence="2" key="1">
    <citation type="submission" date="2021-03" db="EMBL/GenBank/DDBJ databases">
        <title>Draft genome sequence of rust myrtle Austropuccinia psidii MF-1, a brazilian biotype.</title>
        <authorList>
            <person name="Quecine M.C."/>
            <person name="Pachon D.M.R."/>
            <person name="Bonatelli M.L."/>
            <person name="Correr F.H."/>
            <person name="Franceschini L.M."/>
            <person name="Leite T.F."/>
            <person name="Margarido G.R.A."/>
            <person name="Almeida C.A."/>
            <person name="Ferrarezi J.A."/>
            <person name="Labate C.A."/>
        </authorList>
    </citation>
    <scope>NUCLEOTIDE SEQUENCE</scope>
    <source>
        <strain evidence="2">MF-1</strain>
    </source>
</reference>
<organism evidence="2 3">
    <name type="scientific">Austropuccinia psidii MF-1</name>
    <dbReference type="NCBI Taxonomy" id="1389203"/>
    <lineage>
        <taxon>Eukaryota</taxon>
        <taxon>Fungi</taxon>
        <taxon>Dikarya</taxon>
        <taxon>Basidiomycota</taxon>
        <taxon>Pucciniomycotina</taxon>
        <taxon>Pucciniomycetes</taxon>
        <taxon>Pucciniales</taxon>
        <taxon>Sphaerophragmiaceae</taxon>
        <taxon>Austropuccinia</taxon>
    </lineage>
</organism>
<dbReference type="GO" id="GO:0003676">
    <property type="term" value="F:nucleic acid binding"/>
    <property type="evidence" value="ECO:0007669"/>
    <property type="project" value="InterPro"/>
</dbReference>
<dbReference type="InterPro" id="IPR038717">
    <property type="entry name" value="Tc1-like_DDE_dom"/>
</dbReference>
<proteinExistence type="predicted"/>
<dbReference type="Pfam" id="PF13358">
    <property type="entry name" value="DDE_3"/>
    <property type="match status" value="1"/>
</dbReference>
<dbReference type="InterPro" id="IPR036388">
    <property type="entry name" value="WH-like_DNA-bd_sf"/>
</dbReference>
<dbReference type="Gene3D" id="3.30.420.10">
    <property type="entry name" value="Ribonuclease H-like superfamily/Ribonuclease H"/>
    <property type="match status" value="1"/>
</dbReference>
<dbReference type="InterPro" id="IPR009057">
    <property type="entry name" value="Homeodomain-like_sf"/>
</dbReference>
<comment type="caution">
    <text evidence="2">The sequence shown here is derived from an EMBL/GenBank/DDBJ whole genome shotgun (WGS) entry which is preliminary data.</text>
</comment>
<dbReference type="SUPFAM" id="SSF46689">
    <property type="entry name" value="Homeodomain-like"/>
    <property type="match status" value="1"/>
</dbReference>
<evidence type="ECO:0000313" key="3">
    <source>
        <dbReference type="Proteomes" id="UP000765509"/>
    </source>
</evidence>
<feature type="domain" description="Tc1-like transposase DDE" evidence="1">
    <location>
        <begin position="183"/>
        <end position="279"/>
    </location>
</feature>
<keyword evidence="3" id="KW-1185">Reference proteome</keyword>
<accession>A0A9Q3FBY1</accession>
<dbReference type="EMBL" id="AVOT02042867">
    <property type="protein sequence ID" value="MBW0538305.1"/>
    <property type="molecule type" value="Genomic_DNA"/>
</dbReference>
<dbReference type="InterPro" id="IPR036397">
    <property type="entry name" value="RNaseH_sf"/>
</dbReference>
<dbReference type="Proteomes" id="UP000765509">
    <property type="component" value="Unassembled WGS sequence"/>
</dbReference>
<evidence type="ECO:0000259" key="1">
    <source>
        <dbReference type="Pfam" id="PF13358"/>
    </source>
</evidence>
<sequence>MPSNLGVEQQSQIVGMSQAGLSIQKIAVRMGVPKSTVHDIIRRFREHGACADCPKPGRPPLLNEADRQNLENFITHNRRANLKEISHAIPNNVSHRTIRKAIHDLGKRSCIAPKKPYLCEVDFDQQLTFSQQFGHWNLQAWARIIWTDELAFELGKKADQKITHGMGGFHWQHQRPTCFLDGTQMAAMFIEQVYEPHLQPFYNHMVNAPYIRTRDCIAMMEDGTPIHTARISNEWRAANQIDKLPWPAHCADLNPIENVWKGLKTWVTKHHQPHTMDELCVAIQSAWDDLSPAFFEKLLI</sequence>
<gene>
    <name evidence="2" type="ORF">O181_078020</name>
</gene>